<name>L1JL53_GUITC</name>
<feature type="compositionally biased region" description="Acidic residues" evidence="8">
    <location>
        <begin position="518"/>
        <end position="527"/>
    </location>
</feature>
<evidence type="ECO:0000256" key="3">
    <source>
        <dbReference type="ARBA" id="ARBA00023015"/>
    </source>
</evidence>
<dbReference type="OMA" id="QTIKFTC"/>
<evidence type="ECO:0000256" key="2">
    <source>
        <dbReference type="ARBA" id="ARBA00006210"/>
    </source>
</evidence>
<reference evidence="11" key="3">
    <citation type="submission" date="2015-06" db="UniProtKB">
        <authorList>
            <consortium name="EnsemblProtists"/>
        </authorList>
    </citation>
    <scope>IDENTIFICATION</scope>
</reference>
<keyword evidence="12" id="KW-1185">Reference proteome</keyword>
<evidence type="ECO:0000256" key="8">
    <source>
        <dbReference type="SAM" id="MobiDB-lite"/>
    </source>
</evidence>
<feature type="region of interest" description="Disordered" evidence="8">
    <location>
        <begin position="518"/>
        <end position="550"/>
    </location>
</feature>
<protein>
    <recommendedName>
        <fullName evidence="7">Mediator of RNA polymerase II transcription subunit 1</fullName>
    </recommendedName>
    <alternativeName>
        <fullName evidence="7">Mediator complex subunit 1</fullName>
    </alternativeName>
</protein>
<dbReference type="InterPro" id="IPR019680">
    <property type="entry name" value="Mediator_Med1"/>
</dbReference>
<dbReference type="HOGENOM" id="CLU_431161_0_0_1"/>
<evidence type="ECO:0000313" key="11">
    <source>
        <dbReference type="EnsemblProtists" id="EKX48795"/>
    </source>
</evidence>
<dbReference type="PaxDb" id="55529-EKX48795"/>
<keyword evidence="3 7" id="KW-0805">Transcription regulation</keyword>
<feature type="region of interest" description="Disordered" evidence="8">
    <location>
        <begin position="1"/>
        <end position="35"/>
    </location>
</feature>
<keyword evidence="5 7" id="KW-0804">Transcription</keyword>
<evidence type="ECO:0000256" key="7">
    <source>
        <dbReference type="RuleBase" id="RU364059"/>
    </source>
</evidence>
<organism evidence="10">
    <name type="scientific">Guillardia theta (strain CCMP2712)</name>
    <name type="common">Cryptophyte</name>
    <dbReference type="NCBI Taxonomy" id="905079"/>
    <lineage>
        <taxon>Eukaryota</taxon>
        <taxon>Cryptophyceae</taxon>
        <taxon>Pyrenomonadales</taxon>
        <taxon>Geminigeraceae</taxon>
        <taxon>Guillardia</taxon>
    </lineage>
</organism>
<reference evidence="10 12" key="1">
    <citation type="journal article" date="2012" name="Nature">
        <title>Algal genomes reveal evolutionary mosaicism and the fate of nucleomorphs.</title>
        <authorList>
            <consortium name="DOE Joint Genome Institute"/>
            <person name="Curtis B.A."/>
            <person name="Tanifuji G."/>
            <person name="Burki F."/>
            <person name="Gruber A."/>
            <person name="Irimia M."/>
            <person name="Maruyama S."/>
            <person name="Arias M.C."/>
            <person name="Ball S.G."/>
            <person name="Gile G.H."/>
            <person name="Hirakawa Y."/>
            <person name="Hopkins J.F."/>
            <person name="Kuo A."/>
            <person name="Rensing S.A."/>
            <person name="Schmutz J."/>
            <person name="Symeonidi A."/>
            <person name="Elias M."/>
            <person name="Eveleigh R.J."/>
            <person name="Herman E.K."/>
            <person name="Klute M.J."/>
            <person name="Nakayama T."/>
            <person name="Obornik M."/>
            <person name="Reyes-Prieto A."/>
            <person name="Armbrust E.V."/>
            <person name="Aves S.J."/>
            <person name="Beiko R.G."/>
            <person name="Coutinho P."/>
            <person name="Dacks J.B."/>
            <person name="Durnford D.G."/>
            <person name="Fast N.M."/>
            <person name="Green B.R."/>
            <person name="Grisdale C.J."/>
            <person name="Hempel F."/>
            <person name="Henrissat B."/>
            <person name="Hoppner M.P."/>
            <person name="Ishida K."/>
            <person name="Kim E."/>
            <person name="Koreny L."/>
            <person name="Kroth P.G."/>
            <person name="Liu Y."/>
            <person name="Malik S.B."/>
            <person name="Maier U.G."/>
            <person name="McRose D."/>
            <person name="Mock T."/>
            <person name="Neilson J.A."/>
            <person name="Onodera N.T."/>
            <person name="Poole A.M."/>
            <person name="Pritham E.J."/>
            <person name="Richards T.A."/>
            <person name="Rocap G."/>
            <person name="Roy S.W."/>
            <person name="Sarai C."/>
            <person name="Schaack S."/>
            <person name="Shirato S."/>
            <person name="Slamovits C.H."/>
            <person name="Spencer D.F."/>
            <person name="Suzuki S."/>
            <person name="Worden A.Z."/>
            <person name="Zauner S."/>
            <person name="Barry K."/>
            <person name="Bell C."/>
            <person name="Bharti A.K."/>
            <person name="Crow J.A."/>
            <person name="Grimwood J."/>
            <person name="Kramer R."/>
            <person name="Lindquist E."/>
            <person name="Lucas S."/>
            <person name="Salamov A."/>
            <person name="McFadden G.I."/>
            <person name="Lane C.E."/>
            <person name="Keeling P.J."/>
            <person name="Gray M.W."/>
            <person name="Grigoriev I.V."/>
            <person name="Archibald J.M."/>
        </authorList>
    </citation>
    <scope>NUCLEOTIDE SEQUENCE</scope>
    <source>
        <strain evidence="10 12">CCMP2712</strain>
    </source>
</reference>
<evidence type="ECO:0000256" key="5">
    <source>
        <dbReference type="ARBA" id="ARBA00023163"/>
    </source>
</evidence>
<dbReference type="RefSeq" id="XP_005835775.1">
    <property type="nucleotide sequence ID" value="XM_005835718.1"/>
</dbReference>
<comment type="subcellular location">
    <subcellularLocation>
        <location evidence="1 7">Nucleus</location>
    </subcellularLocation>
</comment>
<comment type="function">
    <text evidence="7">Component of the Mediator complex, a coactivator involved in the regulated transcription of nearly all RNA polymerase II-dependent genes. Mediator functions as a bridge to convey information from gene-specific regulatory proteins to the basal RNA polymerase II transcription machinery. Mediator is recruited to promoters by direct interactions with regulatory proteins and serves as a scaffold for the assembly of a functional preinitiation complex with RNA polymerase II and the general transcription factors.</text>
</comment>
<dbReference type="OrthoDB" id="4212at2759"/>
<sequence length="635" mass="70028">MRRGYNNGEALEGTGGREWPWRGQGRQLPKGGGPMPYNTGHVGYMAGVGMPNMAQRGGSPLSFVKSLLEPCFEEMTKPGDSRGYHSMGPVNHIDEVAVMTKLSSIAEALESFAKWSQAEIIVPIRRYLLHCKEAADRVSRLQDNKQALTSKKFLEHLESIAREDGVSFFQLEEEGSTVDPTQPTHCLSGQTYVLDFHVDQSAKVTWAKLQRILSTGDTVPNEAESVQRQWIEMNEDIAAGMMSMDLEASLRDKFKSLQKTEESHGRSPNAGVYDALRKLEIEVEKEVSAQLHQPKAENTEPMEETLDHLSGYGVVKRLVEGLQFEFYQPSGFSSDLTTNRAILELKGVIQGQGSKSSVQPAMCLKLNPPVHICIATAAKLEASERALRKAKDQTQRETTEDQGKEGQKESKEGGKEESQQRADSISSPLGDIPLAGASHAVRWQSLVLPADFKYTSNPSNSMPFPSSSPHPHLVSGIEIHSIPVETAPQILQVLQDLRQTLVLNELLVSCFQEVERIEEDAEEDEENQCVNSAADGAEQSEQQDAEMKEARQNKLDQLVEITVLPPSTIFLHLSPEASEDCLMLLCIEIRVSAGGEITVKMHPPPGLPATCTDAYATEILRTCRNIPLALSYILG</sequence>
<feature type="domain" description="Mediator complex subunit Med1" evidence="9">
    <location>
        <begin position="346"/>
        <end position="512"/>
    </location>
</feature>
<keyword evidence="6 7" id="KW-0539">Nucleus</keyword>
<comment type="similarity">
    <text evidence="2 7">Belongs to the Mediator complex subunit 1 family.</text>
</comment>
<evidence type="ECO:0000256" key="1">
    <source>
        <dbReference type="ARBA" id="ARBA00004123"/>
    </source>
</evidence>
<feature type="region of interest" description="Disordered" evidence="8">
    <location>
        <begin position="386"/>
        <end position="431"/>
    </location>
</feature>
<evidence type="ECO:0000256" key="4">
    <source>
        <dbReference type="ARBA" id="ARBA00023159"/>
    </source>
</evidence>
<evidence type="ECO:0000256" key="6">
    <source>
        <dbReference type="ARBA" id="ARBA00023242"/>
    </source>
</evidence>
<dbReference type="GO" id="GO:0003712">
    <property type="term" value="F:transcription coregulator activity"/>
    <property type="evidence" value="ECO:0007669"/>
    <property type="project" value="InterPro"/>
</dbReference>
<evidence type="ECO:0000313" key="12">
    <source>
        <dbReference type="Proteomes" id="UP000011087"/>
    </source>
</evidence>
<dbReference type="KEGG" id="gtt:GUITHDRAFT_136463"/>
<dbReference type="GO" id="GO:0045944">
    <property type="term" value="P:positive regulation of transcription by RNA polymerase II"/>
    <property type="evidence" value="ECO:0007669"/>
    <property type="project" value="UniProtKB-ARBA"/>
</dbReference>
<dbReference type="EnsemblProtists" id="EKX48795">
    <property type="protein sequence ID" value="EKX48795"/>
    <property type="gene ID" value="GUITHDRAFT_136463"/>
</dbReference>
<dbReference type="GeneID" id="17305471"/>
<dbReference type="Proteomes" id="UP000011087">
    <property type="component" value="Unassembled WGS sequence"/>
</dbReference>
<evidence type="ECO:0000313" key="10">
    <source>
        <dbReference type="EMBL" id="EKX48795.1"/>
    </source>
</evidence>
<keyword evidence="4 7" id="KW-0010">Activator</keyword>
<dbReference type="AlphaFoldDB" id="L1JL53"/>
<gene>
    <name evidence="10" type="ORF">GUITHDRAFT_136463</name>
</gene>
<dbReference type="GO" id="GO:0016592">
    <property type="term" value="C:mediator complex"/>
    <property type="evidence" value="ECO:0007669"/>
    <property type="project" value="InterPro"/>
</dbReference>
<dbReference type="Pfam" id="PF10744">
    <property type="entry name" value="Med1"/>
    <property type="match status" value="1"/>
</dbReference>
<proteinExistence type="inferred from homology"/>
<evidence type="ECO:0000259" key="9">
    <source>
        <dbReference type="Pfam" id="PF10744"/>
    </source>
</evidence>
<accession>L1JL53</accession>
<feature type="compositionally biased region" description="Basic and acidic residues" evidence="8">
    <location>
        <begin position="386"/>
        <end position="420"/>
    </location>
</feature>
<dbReference type="EMBL" id="JH992984">
    <property type="protein sequence ID" value="EKX48795.1"/>
    <property type="molecule type" value="Genomic_DNA"/>
</dbReference>
<reference evidence="12" key="2">
    <citation type="submission" date="2012-11" db="EMBL/GenBank/DDBJ databases">
        <authorList>
            <person name="Kuo A."/>
            <person name="Curtis B.A."/>
            <person name="Tanifuji G."/>
            <person name="Burki F."/>
            <person name="Gruber A."/>
            <person name="Irimia M."/>
            <person name="Maruyama S."/>
            <person name="Arias M.C."/>
            <person name="Ball S.G."/>
            <person name="Gile G.H."/>
            <person name="Hirakawa Y."/>
            <person name="Hopkins J.F."/>
            <person name="Rensing S.A."/>
            <person name="Schmutz J."/>
            <person name="Symeonidi A."/>
            <person name="Elias M."/>
            <person name="Eveleigh R.J."/>
            <person name="Herman E.K."/>
            <person name="Klute M.J."/>
            <person name="Nakayama T."/>
            <person name="Obornik M."/>
            <person name="Reyes-Prieto A."/>
            <person name="Armbrust E.V."/>
            <person name="Aves S.J."/>
            <person name="Beiko R.G."/>
            <person name="Coutinho P."/>
            <person name="Dacks J.B."/>
            <person name="Durnford D.G."/>
            <person name="Fast N.M."/>
            <person name="Green B.R."/>
            <person name="Grisdale C."/>
            <person name="Hempe F."/>
            <person name="Henrissat B."/>
            <person name="Hoppner M.P."/>
            <person name="Ishida K.-I."/>
            <person name="Kim E."/>
            <person name="Koreny L."/>
            <person name="Kroth P.G."/>
            <person name="Liu Y."/>
            <person name="Malik S.-B."/>
            <person name="Maier U.G."/>
            <person name="McRose D."/>
            <person name="Mock T."/>
            <person name="Neilson J.A."/>
            <person name="Onodera N.T."/>
            <person name="Poole A.M."/>
            <person name="Pritham E.J."/>
            <person name="Richards T.A."/>
            <person name="Rocap G."/>
            <person name="Roy S.W."/>
            <person name="Sarai C."/>
            <person name="Schaack S."/>
            <person name="Shirato S."/>
            <person name="Slamovits C.H."/>
            <person name="Spencer D.F."/>
            <person name="Suzuki S."/>
            <person name="Worden A.Z."/>
            <person name="Zauner S."/>
            <person name="Barry K."/>
            <person name="Bell C."/>
            <person name="Bharti A.K."/>
            <person name="Crow J.A."/>
            <person name="Grimwood J."/>
            <person name="Kramer R."/>
            <person name="Lindquist E."/>
            <person name="Lucas S."/>
            <person name="Salamov A."/>
            <person name="McFadden G.I."/>
            <person name="Lane C.E."/>
            <person name="Keeling P.J."/>
            <person name="Gray M.W."/>
            <person name="Grigoriev I.V."/>
            <person name="Archibald J.M."/>
        </authorList>
    </citation>
    <scope>NUCLEOTIDE SEQUENCE</scope>
    <source>
        <strain evidence="12">CCMP2712</strain>
    </source>
</reference>